<dbReference type="Gene3D" id="2.30.38.10">
    <property type="entry name" value="Luciferase, Domain 3"/>
    <property type="match status" value="1"/>
</dbReference>
<comment type="caution">
    <text evidence="8">The sequence shown here is derived from an EMBL/GenBank/DDBJ whole genome shotgun (WGS) entry which is preliminary data.</text>
</comment>
<sequence>MNAGEFLPLTTAQQGIWLGQRLDPDSPAYNVGGYVDLRGVLDPGLLATACAVVSGEAETLRVRVEPGGERQVVLAEPGPGLSVVDVSGEPDPEAAASRSMRADLARPSDPVREPVFVPVLYRLADHHHLWFVRCHHIAIDGYSFPLVCRRIAEVYTALARGAEPGAPPFAPLRLLVERDLAYRESSERERDAGYWERTLADAPPATTLSGRRAAHTRAFTRHSTHLADDAAAVLAGAAKASRTTWAEIAIAAFAAFQCRLTGEPVARIGIPTTDRVGTALLRVPGMAANVLPLVVDAAPERTGAEVVAAVATGLAGLRAHQRYRLEDLLRGGGRDVRDLYGPSVNIKFFDYGLDFAGVPGVFHNLAAGPVDDVTVSVYHGAGRFAVDLDANSETHTPARTAGYGTRFTEFLTAFAAAPDLPVGDVELAEQRRSRGNGGQLTGVPVAEAPSLGTAFLRTATAFPDRCALRDGDRSWTFAELAEETGHLAAVLRDAGARPDDVIGIVAPRSAETVIAMLAVARAGAAWLPLDHELPVERLRHIVEQTAPRLMITCRGGATLDLAGIAPDVPVIDLDTVDLLAPTVPPDHVPPPDARAYVIHTSGSTGLPKGVHVSHRALGTLLAAHGTGLFTRFPGRLRVAHTAPFAFDAALDPVLWLVAGHELVVVGDTVSRDVDALVDLVRRQRIDSLDLTPVHLAALVDAGLLAGEHRPRLVVFGGEAVPAPLWHTLAATPALVAVNSYGPTEFTVDATQAVVTGTEPVIGGPVGGARALVLDARLRPVPAGAVGELYLGGPQLARGYTGAAATASRFVADPLGPAGARLYRTGDLVRLREDGALDHLGRGDAQVKLRGYRIEPGEVELALTAHPAVVRCAVVVRDDLLVAYAVTTAAQEDLLAHLRTRLPHYLVPATIVPVATLPLTTNGKLDIAALPVPEPSTSDTEPRTATETVVCALFAEVLGRDRVGVHDDFLALGGHSLSAGRLLAALRAHTGVGLDLPTVLTARTPAALARAVEDVNPDTEQDAGHPPLVRDSDDSPVPWSPAQARFLFAEQLAGPSPVHHVPLVIRFPGRVAEEPLAAAIRDVVLRHEPLRTVLVDGHQRVLPDADVFTVRRVADEEAEIRALVRTPFDLTTEPPLRATMLRGGTGDVLVLVSHHTAADHGATAPLLADLAHAYATRAEGREPDWPPLAVRYRDHTRWHARLLDRTAGDHVAFWRARLAGAPEEIPLPVDRPRGDTTTTDGAVAGRVLPAAVHQAVAECARAAGVTTFTVLRTAVALLLNRHGAGTDLPLGTPVDGRTEPALRDVVGCFVNTVVLRTDLSGTPTVRELLARVRDADAEALAHADLPFDRVTEAVNPPRVPGRHPLFQVLVVHEHATVDALRLGDRTGRVELVNTGTAKVDLTIKFTERADRGGIAVFAEYATALFDEGTAHALLARLVTLLAALTTGLDRPAAGLDVLAPAEAARLRRHAAGPRVPVEDTTLAGLLDRAVAEHPARPALRFGARRLTYAEFDDRVTRLAAGLRDRGVGAGTVVAVDLPRSVELVVALHAVVRAGAAYLPLDPDHPARRRELMVTDARPVLTLTAGLVRELAATPARRDWRAATPAEPAYVIYTSGSTGRPKGVVVTHRAVVNRLAWAQDTHPLGPGDAVLHKTPAGFDVSVWELFWPLAHGAELVVARPDGHRDPEYLAAEIRATGVTTVHFVPSMLRAFLTDPAAATCTGLTRVLCSGEALTPDTAAAFRDVLPGVELHNLYGPTEAAVDVTAWRVTDEPGPVPIGTPVWNTDVRVLDAALRPVPPGVAGELYLAGRQLALGYLNRPGLTAERFVADPFGPPGTRLYRTGDLARWRAGPLPGPLDYLGRTDFQVKVRGVRIELGEVEAALCRHPEVTAAAAAVHGTRLVGYVVPATVPPVAVREFVATVVPDALVPAVVVPLAALPLTPNGKLDRQALPAPGVTAPDTTRTGQVGVVRAAFAAVLGVADVGADDGFFALGGDSILAIDLVNRVRAHGLTVGVRDVFAHQTPAELAGRAAVVEAPAASRPAVGPVPLTPMLHWLHDRDDLTATQSAELPLPAGVTEESVVAAVRALMARHELLRARLTVSRDGLWSLAVPESAEPVFDGTVDPTAGRTVVWRVLPGRLAVTAHHLAVDAVSWGVLAADLDALLAGRVLAPVRPFREWADRQLERSAAPEVLDRFGYWRDVLAGRTPLPAGDTAPGSLEWTVQVGDLFRQAEERFRVTGGELLVAAVVLALGEVTLGVETHGRDDDNAGQVGWFTTLHPVHLAAPGPDPVAVLKHVKETLRTVPDPASYGLLRHLNPRTAPALAALGDPELIVNHLGHRDTVLAGDAPPAAALELTAYTTRDLHLRLDSTGHDLAAFRTGLDRALADLAVAVAASAGGRTPSDLTRPGLTQSDVDDLDRECPGWLDALPVTPLQEGLLALAHTHPDALDVYTVEVVLRFAEPLDADRLAASATRLVARHTALRTGFRHLASGEAVGVLYPAVPVPVTTATGRHTPFDLSAPPLVRFALDASTLTVTGHHLAWDGWSAPLLVRELLTLYVGGVVDDTSLPAHLTYLRGLGPPDLDVWREVLAGLAAPTLLVAAQPGPATELPAEITAELDETRTEAVRALARAHGLTVNTVVRGAWGLTLTEATGTGDVVFGVTVSGRPAGVPGIDTAIGMFVNTVPARFTGGDTILAALRHLQDTHAATIDHQHTGLAAIQRALGLGPLFDTLVVVENYPLDEEALLAGFGELRPIAIEADDATHYPVTLTVFPGPTLGVSLKYRRDALSEQDARRLLATFLDQLDRCVADPGARVEHHAATPAPRPTPTPLVAAGPTAARIATLFAETLALPEAGAGDSFFGLGGDSILAIQLVARARAAGLRFTAADVFAHRTPAALAAIAVPHADTAVPTVTERGGDGLVPVMHALRELHGPIDGYAQQMLLRLPGDADEPRLRAAISAILARHPLLRSRLVTTPAWQLEPGEATVRPHRFDGDTSAAARRLAPENGVLTDWAWRAGELLVTIHHLAVDGVSWRILLDDLATVWAGREPYPVGTTFHQWAGLLAAEARAPRRTAELDHWRTALSAPPVLPGVVLDPVWDVAATQAEVSGTLGPADTTALLGEVADAFHTGPQELLLAALTSALGTGDVSVLLEGHGRADELFPGADTSRTVGWFTTLYPVRLPGATDLSTVVRQVREALRAVPDRGIGYGLLRHLNDTTAADLAALPAPQVRFNYLGRLTAGTDRPFEPVDTREPLGGHVPPGLPVPHPLDITVVVVDVPAGPVLRWRIAWPAERVAGDVVRDLAARFHTALTELPRLAADGVPGGHTPSDFTLVHLAQDEIDEFDELWRTS</sequence>
<dbReference type="Gene3D" id="3.40.50.980">
    <property type="match status" value="2"/>
</dbReference>
<dbReference type="GO" id="GO:0008610">
    <property type="term" value="P:lipid biosynthetic process"/>
    <property type="evidence" value="ECO:0007669"/>
    <property type="project" value="UniProtKB-ARBA"/>
</dbReference>
<dbReference type="InterPro" id="IPR036736">
    <property type="entry name" value="ACP-like_sf"/>
</dbReference>
<name>A0A7Z0WT08_9PSEU</name>
<dbReference type="SUPFAM" id="SSF52777">
    <property type="entry name" value="CoA-dependent acyltransferases"/>
    <property type="match status" value="10"/>
</dbReference>
<dbReference type="InterPro" id="IPR010060">
    <property type="entry name" value="NRPS_synth"/>
</dbReference>
<gene>
    <name evidence="8" type="ORF">BLA60_03535</name>
</gene>
<dbReference type="NCBIfam" id="TIGR01733">
    <property type="entry name" value="AA-adenyl-dom"/>
    <property type="match status" value="2"/>
</dbReference>
<dbReference type="InterPro" id="IPR045851">
    <property type="entry name" value="AMP-bd_C_sf"/>
</dbReference>
<dbReference type="InterPro" id="IPR023213">
    <property type="entry name" value="CAT-like_dom_sf"/>
</dbReference>
<dbReference type="Pfam" id="PF13193">
    <property type="entry name" value="AMP-binding_C"/>
    <property type="match status" value="2"/>
</dbReference>
<dbReference type="NCBIfam" id="TIGR01720">
    <property type="entry name" value="NRPS-para261"/>
    <property type="match status" value="1"/>
</dbReference>
<dbReference type="InterPro" id="IPR020845">
    <property type="entry name" value="AMP-binding_CS"/>
</dbReference>
<dbReference type="FunFam" id="3.40.50.12780:FF:000012">
    <property type="entry name" value="Non-ribosomal peptide synthetase"/>
    <property type="match status" value="1"/>
</dbReference>
<dbReference type="GO" id="GO:0005737">
    <property type="term" value="C:cytoplasm"/>
    <property type="evidence" value="ECO:0007669"/>
    <property type="project" value="TreeGrafter"/>
</dbReference>
<evidence type="ECO:0000256" key="5">
    <source>
        <dbReference type="ARBA" id="ARBA00023194"/>
    </source>
</evidence>
<dbReference type="GO" id="GO:0017000">
    <property type="term" value="P:antibiotic biosynthetic process"/>
    <property type="evidence" value="ECO:0007669"/>
    <property type="project" value="UniProtKB-KW"/>
</dbReference>
<dbReference type="FunFam" id="2.30.38.10:FF:000001">
    <property type="entry name" value="Non-ribosomal peptide synthetase PvdI"/>
    <property type="match status" value="1"/>
</dbReference>
<evidence type="ECO:0000313" key="8">
    <source>
        <dbReference type="EMBL" id="OLF14222.1"/>
    </source>
</evidence>
<dbReference type="PANTHER" id="PTHR45527">
    <property type="entry name" value="NONRIBOSOMAL PEPTIDE SYNTHETASE"/>
    <property type="match status" value="1"/>
</dbReference>
<dbReference type="Gene3D" id="1.10.1200.10">
    <property type="entry name" value="ACP-like"/>
    <property type="match status" value="3"/>
</dbReference>
<dbReference type="InterPro" id="IPR025110">
    <property type="entry name" value="AMP-bd_C"/>
</dbReference>
<dbReference type="SMART" id="SM00823">
    <property type="entry name" value="PKS_PP"/>
    <property type="match status" value="3"/>
</dbReference>
<keyword evidence="2" id="KW-0596">Phosphopantetheine</keyword>
<dbReference type="Proteomes" id="UP000185696">
    <property type="component" value="Unassembled WGS sequence"/>
</dbReference>
<dbReference type="InterPro" id="IPR001242">
    <property type="entry name" value="Condensation_dom"/>
</dbReference>
<dbReference type="Pfam" id="PF00550">
    <property type="entry name" value="PP-binding"/>
    <property type="match status" value="3"/>
</dbReference>
<evidence type="ECO:0000256" key="1">
    <source>
        <dbReference type="ARBA" id="ARBA00001957"/>
    </source>
</evidence>
<keyword evidence="5" id="KW-0045">Antibiotic biosynthesis</keyword>
<dbReference type="Gene3D" id="3.30.559.10">
    <property type="entry name" value="Chloramphenicol acetyltransferase-like domain"/>
    <property type="match status" value="5"/>
</dbReference>
<reference evidence="8 9" key="1">
    <citation type="submission" date="2016-12" db="EMBL/GenBank/DDBJ databases">
        <title>The draft genome sequence of Actinophytocola xinjiangensis.</title>
        <authorList>
            <person name="Wang W."/>
            <person name="Yuan L."/>
        </authorList>
    </citation>
    <scope>NUCLEOTIDE SEQUENCE [LARGE SCALE GENOMIC DNA]</scope>
    <source>
        <strain evidence="8 9">CGMCC 4.4663</strain>
    </source>
</reference>
<dbReference type="RefSeq" id="WP_075131168.1">
    <property type="nucleotide sequence ID" value="NZ_MSIF01000001.1"/>
</dbReference>
<dbReference type="CDD" id="cd05930">
    <property type="entry name" value="A_NRPS"/>
    <property type="match status" value="1"/>
</dbReference>
<evidence type="ECO:0000256" key="6">
    <source>
        <dbReference type="SAM" id="MobiDB-lite"/>
    </source>
</evidence>
<evidence type="ECO:0000256" key="2">
    <source>
        <dbReference type="ARBA" id="ARBA00022450"/>
    </source>
</evidence>
<protein>
    <recommendedName>
        <fullName evidence="7">Carrier domain-containing protein</fullName>
    </recommendedName>
</protein>
<dbReference type="GO" id="GO:0031177">
    <property type="term" value="F:phosphopantetheine binding"/>
    <property type="evidence" value="ECO:0007669"/>
    <property type="project" value="InterPro"/>
</dbReference>
<dbReference type="PROSITE" id="PS00455">
    <property type="entry name" value="AMP_BINDING"/>
    <property type="match status" value="2"/>
</dbReference>
<evidence type="ECO:0000256" key="3">
    <source>
        <dbReference type="ARBA" id="ARBA00022553"/>
    </source>
</evidence>
<keyword evidence="3" id="KW-0597">Phosphoprotein</keyword>
<keyword evidence="9" id="KW-1185">Reference proteome</keyword>
<dbReference type="InterPro" id="IPR009081">
    <property type="entry name" value="PP-bd_ACP"/>
</dbReference>
<proteinExistence type="predicted"/>
<dbReference type="GO" id="GO:0044550">
    <property type="term" value="P:secondary metabolite biosynthetic process"/>
    <property type="evidence" value="ECO:0007669"/>
    <property type="project" value="TreeGrafter"/>
</dbReference>
<dbReference type="CDD" id="cd17646">
    <property type="entry name" value="A_NRPS_AB3403-like"/>
    <property type="match status" value="1"/>
</dbReference>
<dbReference type="InterPro" id="IPR042099">
    <property type="entry name" value="ANL_N_sf"/>
</dbReference>
<dbReference type="Gene3D" id="3.40.50.12780">
    <property type="entry name" value="N-terminal domain of ligase-like"/>
    <property type="match status" value="1"/>
</dbReference>
<dbReference type="InterPro" id="IPR020806">
    <property type="entry name" value="PKS_PP-bd"/>
</dbReference>
<comment type="cofactor">
    <cofactor evidence="1">
        <name>pantetheine 4'-phosphate</name>
        <dbReference type="ChEBI" id="CHEBI:47942"/>
    </cofactor>
</comment>
<dbReference type="Pfam" id="PF00668">
    <property type="entry name" value="Condensation"/>
    <property type="match status" value="5"/>
</dbReference>
<feature type="domain" description="Carrier" evidence="7">
    <location>
        <begin position="940"/>
        <end position="1015"/>
    </location>
</feature>
<dbReference type="PANTHER" id="PTHR45527:SF1">
    <property type="entry name" value="FATTY ACID SYNTHASE"/>
    <property type="match status" value="1"/>
</dbReference>
<feature type="domain" description="Carrier" evidence="7">
    <location>
        <begin position="1958"/>
        <end position="2032"/>
    </location>
</feature>
<keyword evidence="4" id="KW-0677">Repeat</keyword>
<dbReference type="PROSITE" id="PS50075">
    <property type="entry name" value="CARRIER"/>
    <property type="match status" value="3"/>
</dbReference>
<evidence type="ECO:0000256" key="4">
    <source>
        <dbReference type="ARBA" id="ARBA00022737"/>
    </source>
</evidence>
<organism evidence="8 9">
    <name type="scientific">Actinophytocola xinjiangensis</name>
    <dbReference type="NCBI Taxonomy" id="485602"/>
    <lineage>
        <taxon>Bacteria</taxon>
        <taxon>Bacillati</taxon>
        <taxon>Actinomycetota</taxon>
        <taxon>Actinomycetes</taxon>
        <taxon>Pseudonocardiales</taxon>
        <taxon>Pseudonocardiaceae</taxon>
    </lineage>
</organism>
<dbReference type="GO" id="GO:0003824">
    <property type="term" value="F:catalytic activity"/>
    <property type="evidence" value="ECO:0007669"/>
    <property type="project" value="InterPro"/>
</dbReference>
<dbReference type="InterPro" id="IPR010071">
    <property type="entry name" value="AA_adenyl_dom"/>
</dbReference>
<dbReference type="Gene3D" id="3.30.300.30">
    <property type="match status" value="2"/>
</dbReference>
<dbReference type="SUPFAM" id="SSF47336">
    <property type="entry name" value="ACP-like"/>
    <property type="match status" value="3"/>
</dbReference>
<feature type="region of interest" description="Disordered" evidence="6">
    <location>
        <begin position="1011"/>
        <end position="1034"/>
    </location>
</feature>
<dbReference type="Gene3D" id="3.30.559.30">
    <property type="entry name" value="Nonribosomal peptide synthetase, condensation domain"/>
    <property type="match status" value="5"/>
</dbReference>
<dbReference type="PROSITE" id="PS00012">
    <property type="entry name" value="PHOSPHOPANTETHEINE"/>
    <property type="match status" value="2"/>
</dbReference>
<accession>A0A7Z0WT08</accession>
<feature type="domain" description="Carrier" evidence="7">
    <location>
        <begin position="2831"/>
        <end position="2905"/>
    </location>
</feature>
<dbReference type="InterPro" id="IPR006162">
    <property type="entry name" value="Ppantetheine_attach_site"/>
</dbReference>
<dbReference type="SUPFAM" id="SSF56801">
    <property type="entry name" value="Acetyl-CoA synthetase-like"/>
    <property type="match status" value="2"/>
</dbReference>
<dbReference type="EMBL" id="MSIF01000001">
    <property type="protein sequence ID" value="OLF14222.1"/>
    <property type="molecule type" value="Genomic_DNA"/>
</dbReference>
<dbReference type="GO" id="GO:0043041">
    <property type="term" value="P:amino acid activation for nonribosomal peptide biosynthetic process"/>
    <property type="evidence" value="ECO:0007669"/>
    <property type="project" value="TreeGrafter"/>
</dbReference>
<dbReference type="Pfam" id="PF00501">
    <property type="entry name" value="AMP-binding"/>
    <property type="match status" value="2"/>
</dbReference>
<dbReference type="FunFam" id="3.40.50.980:FF:000002">
    <property type="entry name" value="Enterobactin synthetase component F"/>
    <property type="match status" value="1"/>
</dbReference>
<evidence type="ECO:0000259" key="7">
    <source>
        <dbReference type="PROSITE" id="PS50075"/>
    </source>
</evidence>
<dbReference type="InterPro" id="IPR000873">
    <property type="entry name" value="AMP-dep_synth/lig_dom"/>
</dbReference>
<evidence type="ECO:0000313" key="9">
    <source>
        <dbReference type="Proteomes" id="UP000185696"/>
    </source>
</evidence>